<organism evidence="1 2">
    <name type="scientific">Blastococcus haudaquaticus</name>
    <dbReference type="NCBI Taxonomy" id="1938745"/>
    <lineage>
        <taxon>Bacteria</taxon>
        <taxon>Bacillati</taxon>
        <taxon>Actinomycetota</taxon>
        <taxon>Actinomycetes</taxon>
        <taxon>Geodermatophilales</taxon>
        <taxon>Geodermatophilaceae</taxon>
        <taxon>Blastococcus</taxon>
    </lineage>
</organism>
<name>A0A286H179_9ACTN</name>
<evidence type="ECO:0000313" key="2">
    <source>
        <dbReference type="Proteomes" id="UP000219482"/>
    </source>
</evidence>
<keyword evidence="2" id="KW-1185">Reference proteome</keyword>
<reference evidence="2" key="1">
    <citation type="submission" date="2017-09" db="EMBL/GenBank/DDBJ databases">
        <authorList>
            <person name="Varghese N."/>
            <person name="Submissions S."/>
        </authorList>
    </citation>
    <scope>NUCLEOTIDE SEQUENCE [LARGE SCALE GENOMIC DNA]</scope>
    <source>
        <strain evidence="2">DSM 44270</strain>
    </source>
</reference>
<dbReference type="AlphaFoldDB" id="A0A286H179"/>
<dbReference type="EMBL" id="OCNK01000003">
    <property type="protein sequence ID" value="SOE01482.1"/>
    <property type="molecule type" value="Genomic_DNA"/>
</dbReference>
<evidence type="ECO:0000313" key="1">
    <source>
        <dbReference type="EMBL" id="SOE01482.1"/>
    </source>
</evidence>
<protein>
    <submittedName>
        <fullName evidence="1">Uncharacterized protein</fullName>
    </submittedName>
</protein>
<gene>
    <name evidence="1" type="ORF">SAMN06272739_3192</name>
</gene>
<proteinExistence type="predicted"/>
<sequence>MTATLHATSTYATSAAHLPGAARLSHAVARPVVDGLDQSVCGVLVTVRAGQDWAAPSGAGRCEECTRIAG</sequence>
<dbReference type="Proteomes" id="UP000219482">
    <property type="component" value="Unassembled WGS sequence"/>
</dbReference>
<accession>A0A286H179</accession>
<dbReference type="OrthoDB" id="5195751at2"/>
<dbReference type="RefSeq" id="WP_097184818.1">
    <property type="nucleotide sequence ID" value="NZ_OCNK01000003.1"/>
</dbReference>